<dbReference type="Gene3D" id="3.50.30.30">
    <property type="match status" value="1"/>
</dbReference>
<proteinExistence type="inferred from homology"/>
<dbReference type="SUPFAM" id="SSF51230">
    <property type="entry name" value="Single hybrid motif"/>
    <property type="match status" value="1"/>
</dbReference>
<dbReference type="InterPro" id="IPR041469">
    <property type="entry name" value="Subtilisin-like_FN3"/>
</dbReference>
<dbReference type="Gene3D" id="2.60.40.2310">
    <property type="match status" value="1"/>
</dbReference>
<feature type="active site" description="Charge relay system" evidence="11 12">
    <location>
        <position position="332"/>
    </location>
</feature>
<keyword evidence="7" id="KW-0732">Signal</keyword>
<evidence type="ECO:0000256" key="7">
    <source>
        <dbReference type="ARBA" id="ARBA00022729"/>
    </source>
</evidence>
<organism evidence="16 17">
    <name type="scientific">Lupinus angustifolius</name>
    <name type="common">Narrow-leaved blue lupine</name>
    <dbReference type="NCBI Taxonomy" id="3871"/>
    <lineage>
        <taxon>Eukaryota</taxon>
        <taxon>Viridiplantae</taxon>
        <taxon>Streptophyta</taxon>
        <taxon>Embryophyta</taxon>
        <taxon>Tracheophyta</taxon>
        <taxon>Spermatophyta</taxon>
        <taxon>Magnoliopsida</taxon>
        <taxon>eudicotyledons</taxon>
        <taxon>Gunneridae</taxon>
        <taxon>Pentapetalae</taxon>
        <taxon>rosids</taxon>
        <taxon>fabids</taxon>
        <taxon>Fabales</taxon>
        <taxon>Fabaceae</taxon>
        <taxon>Papilionoideae</taxon>
        <taxon>50 kb inversion clade</taxon>
        <taxon>genistoids sensu lato</taxon>
        <taxon>core genistoids</taxon>
        <taxon>Genisteae</taxon>
        <taxon>Lupinus</taxon>
    </lineage>
</organism>
<dbReference type="InterPro" id="IPR036852">
    <property type="entry name" value="Peptidase_S8/S53_dom_sf"/>
</dbReference>
<dbReference type="Proteomes" id="UP000188354">
    <property type="component" value="Chromosome LG03"/>
</dbReference>
<evidence type="ECO:0000259" key="14">
    <source>
        <dbReference type="Pfam" id="PF05922"/>
    </source>
</evidence>
<keyword evidence="8 12" id="KW-0378">Hydrolase</keyword>
<evidence type="ECO:0000256" key="9">
    <source>
        <dbReference type="ARBA" id="ARBA00022825"/>
    </source>
</evidence>
<evidence type="ECO:0000256" key="8">
    <source>
        <dbReference type="ARBA" id="ARBA00022801"/>
    </source>
</evidence>
<dbReference type="EMBL" id="CM007363">
    <property type="protein sequence ID" value="OIW14812.1"/>
    <property type="molecule type" value="Genomic_DNA"/>
</dbReference>
<dbReference type="InterPro" id="IPR045051">
    <property type="entry name" value="SBT"/>
</dbReference>
<dbReference type="Gene3D" id="2.40.50.100">
    <property type="match status" value="1"/>
</dbReference>
<keyword evidence="9 12" id="KW-0720">Serine protease</keyword>
<reference evidence="16 17" key="1">
    <citation type="journal article" date="2017" name="Plant Biotechnol. J.">
        <title>A comprehensive draft genome sequence for lupin (Lupinus angustifolius), an emerging health food: insights into plant-microbe interactions and legume evolution.</title>
        <authorList>
            <person name="Hane J.K."/>
            <person name="Ming Y."/>
            <person name="Kamphuis L.G."/>
            <person name="Nelson M.N."/>
            <person name="Garg G."/>
            <person name="Atkins C.A."/>
            <person name="Bayer P.E."/>
            <person name="Bravo A."/>
            <person name="Bringans S."/>
            <person name="Cannon S."/>
            <person name="Edwards D."/>
            <person name="Foley R."/>
            <person name="Gao L.L."/>
            <person name="Harrison M.J."/>
            <person name="Huang W."/>
            <person name="Hurgobin B."/>
            <person name="Li S."/>
            <person name="Liu C.W."/>
            <person name="McGrath A."/>
            <person name="Morahan G."/>
            <person name="Murray J."/>
            <person name="Weller J."/>
            <person name="Jian J."/>
            <person name="Singh K.B."/>
        </authorList>
    </citation>
    <scope>NUCLEOTIDE SEQUENCE [LARGE SCALE GENOMIC DNA]</scope>
    <source>
        <strain evidence="17">cv. Tanjil</strain>
        <tissue evidence="16">Whole plant</tissue>
    </source>
</reference>
<keyword evidence="6 12" id="KW-0645">Protease</keyword>
<keyword evidence="5" id="KW-0964">Secreted</keyword>
<dbReference type="PRINTS" id="PR00723">
    <property type="entry name" value="SUBTILISIN"/>
</dbReference>
<evidence type="ECO:0000256" key="12">
    <source>
        <dbReference type="PROSITE-ProRule" id="PRU01240"/>
    </source>
</evidence>
<protein>
    <recommendedName>
        <fullName evidence="18">Protein Abitram</fullName>
    </recommendedName>
</protein>
<dbReference type="Pfam" id="PF00082">
    <property type="entry name" value="Peptidase_S8"/>
    <property type="match status" value="1"/>
</dbReference>
<evidence type="ECO:0000313" key="16">
    <source>
        <dbReference type="EMBL" id="OIW14812.1"/>
    </source>
</evidence>
<dbReference type="Gene3D" id="3.40.50.200">
    <property type="entry name" value="Peptidase S8/S53 domain"/>
    <property type="match status" value="1"/>
</dbReference>
<feature type="domain" description="Peptidase S8/S53" evidence="13">
    <location>
        <begin position="324"/>
        <end position="795"/>
    </location>
</feature>
<dbReference type="Gene3D" id="3.30.70.80">
    <property type="entry name" value="Peptidase S8 propeptide/proteinase inhibitor I9"/>
    <property type="match status" value="1"/>
</dbReference>
<evidence type="ECO:0000256" key="11">
    <source>
        <dbReference type="PIRSR" id="PIRSR615500-1"/>
    </source>
</evidence>
<name>A0A1J7HQ63_LUPAN</name>
<dbReference type="PROSITE" id="PS51892">
    <property type="entry name" value="SUBTILASE"/>
    <property type="match status" value="1"/>
</dbReference>
<dbReference type="PROSITE" id="PS00138">
    <property type="entry name" value="SUBTILASE_SER"/>
    <property type="match status" value="1"/>
</dbReference>
<dbReference type="GO" id="GO:0006508">
    <property type="term" value="P:proteolysis"/>
    <property type="evidence" value="ECO:0007669"/>
    <property type="project" value="UniProtKB-KW"/>
</dbReference>
<dbReference type="GO" id="GO:0009610">
    <property type="term" value="P:response to symbiotic fungus"/>
    <property type="evidence" value="ECO:0007669"/>
    <property type="project" value="UniProtKB-ARBA"/>
</dbReference>
<dbReference type="Pfam" id="PF17766">
    <property type="entry name" value="fn3_6"/>
    <property type="match status" value="1"/>
</dbReference>
<comment type="subcellular location">
    <subcellularLocation>
        <location evidence="2">Secreted</location>
        <location evidence="2">Extracellular space</location>
        <location evidence="2">Apoplast</location>
    </subcellularLocation>
</comment>
<feature type="active site" description="Charge relay system" evidence="11 12">
    <location>
        <position position="398"/>
    </location>
</feature>
<feature type="active site" description="Charge relay system" evidence="11 12">
    <location>
        <position position="736"/>
    </location>
</feature>
<dbReference type="Pfam" id="PF05922">
    <property type="entry name" value="Inhibitor_I9"/>
    <property type="match status" value="1"/>
</dbReference>
<dbReference type="OMA" id="VHTYKHG"/>
<evidence type="ECO:0000256" key="2">
    <source>
        <dbReference type="ARBA" id="ARBA00004271"/>
    </source>
</evidence>
<dbReference type="InterPro" id="IPR010259">
    <property type="entry name" value="S8pro/Inhibitor_I9"/>
</dbReference>
<keyword evidence="17" id="KW-1185">Reference proteome</keyword>
<dbReference type="InterPro" id="IPR023828">
    <property type="entry name" value="Peptidase_S8_Ser-AS"/>
</dbReference>
<dbReference type="PANTHER" id="PTHR10795">
    <property type="entry name" value="PROPROTEIN CONVERTASE SUBTILISIN/KEXIN"/>
    <property type="match status" value="1"/>
</dbReference>
<dbReference type="InterPro" id="IPR011053">
    <property type="entry name" value="Single_hybrid_motif"/>
</dbReference>
<evidence type="ECO:0000256" key="1">
    <source>
        <dbReference type="ARBA" id="ARBA00002076"/>
    </source>
</evidence>
<feature type="domain" description="Subtilisin-like protease fibronectin type-III" evidence="15">
    <location>
        <begin position="854"/>
        <end position="952"/>
    </location>
</feature>
<comment type="function">
    <text evidence="1">Required for arbuscular mycorrhiza (AM) development during AM symbiosis with AM fungi (e.g. Glomeromycota intraradices).</text>
</comment>
<dbReference type="InterPro" id="IPR034197">
    <property type="entry name" value="Peptidases_S8_3"/>
</dbReference>
<gene>
    <name evidence="16" type="ORF">TanjilG_05433</name>
</gene>
<accession>A0A1J7HQ63</accession>
<dbReference type="GO" id="GO:0048046">
    <property type="term" value="C:apoplast"/>
    <property type="evidence" value="ECO:0007669"/>
    <property type="project" value="UniProtKB-SubCell"/>
</dbReference>
<dbReference type="InterPro" id="IPR037045">
    <property type="entry name" value="S8pro/Inhibitor_I9_sf"/>
</dbReference>
<feature type="domain" description="Inhibitor I9" evidence="14">
    <location>
        <begin position="219"/>
        <end position="294"/>
    </location>
</feature>
<dbReference type="SUPFAM" id="SSF52743">
    <property type="entry name" value="Subtilisin-like"/>
    <property type="match status" value="1"/>
</dbReference>
<dbReference type="FunFam" id="3.50.30.30:FF:000005">
    <property type="entry name" value="subtilisin-like protease SBT1.5"/>
    <property type="match status" value="1"/>
</dbReference>
<dbReference type="FunFam" id="3.40.50.200:FF:000006">
    <property type="entry name" value="Subtilisin-like protease SBT1.5"/>
    <property type="match status" value="1"/>
</dbReference>
<keyword evidence="10" id="KW-0325">Glycoprotein</keyword>
<evidence type="ECO:0000256" key="10">
    <source>
        <dbReference type="ARBA" id="ARBA00023180"/>
    </source>
</evidence>
<evidence type="ECO:0000256" key="3">
    <source>
        <dbReference type="ARBA" id="ARBA00011073"/>
    </source>
</evidence>
<comment type="similarity">
    <text evidence="3 12">Belongs to the peptidase S8 family.</text>
</comment>
<dbReference type="InterPro" id="IPR015500">
    <property type="entry name" value="Peptidase_S8_subtilisin-rel"/>
</dbReference>
<evidence type="ECO:0000256" key="4">
    <source>
        <dbReference type="ARBA" id="ARBA00022523"/>
    </source>
</evidence>
<evidence type="ECO:0000256" key="6">
    <source>
        <dbReference type="ARBA" id="ARBA00022670"/>
    </source>
</evidence>
<dbReference type="Gramene" id="OIW14812">
    <property type="protein sequence ID" value="OIW14812"/>
    <property type="gene ID" value="TanjilG_05433"/>
</dbReference>
<dbReference type="CDD" id="cd02120">
    <property type="entry name" value="PA_subtilisin_like"/>
    <property type="match status" value="1"/>
</dbReference>
<evidence type="ECO:0000256" key="5">
    <source>
        <dbReference type="ARBA" id="ARBA00022525"/>
    </source>
</evidence>
<sequence length="955" mass="102406">MSTINKDQIIDESKCSEEEEDLVKLLLPDVQNLPLIPPSSVQSNFVTYFAIDFTKPAHDHYVYRHANGLCVIGLASSHVAFKDEGGITAIDFNVGKSDRSGVKVTGKRKKNAQHFEANTALCKVNTKNDSYIVRCCVKGSLLEVNQLLINQPELLNVSAEREGYIAIMMPKPADWLKAKASLVSLQELVKSTDSKSQNLMHIKMDTYPKESSSPSHNGVYVVYMGAADSRNASLRSDHAHILNLVLRRNDNALVRNYKHGFSGFAARLSKEDAASIAQKPGVVSVFPDPILKLHTTRSWDFLEYDSHVIIDSDRNTLSNSSSSSDIVIGIIDTGIWPEAASFSDKGMNPVPSHWNGTCMASQDFNSSNCNRKLIGARYYPSPDGDATLASSVRDSLGHGTHTASTAAGSTVSVASYYGLAEGTARGGFPESRLAVYKVCSEFGCRGSSILAAFDDAIADGVDILSLSLGASALFHPDLMTDPIAVGAFHAVERGIMVVCSAGNDGPDPNTVVNAAPWILTVAATTIDRDFQSNVVLGGNKVVKGEAINFSPLSSSPEYPLIYSETVKKSDADIDEARQCHPDSLDESKVKGKIILCNGESDTVYSPIAIADTVKEAGGLGLVHITPDQNRAIASKYGDFPATTISTKDATTILQYVNSTSNPVATILPTVSVINYKPAPMMTYFSSRGPSTLSKNILKPDIAAPGVNILAAWLGNSTEEVPKGKTYSPYNIISGTSMSCPHVSGFAGRLKSLNPTWSASAIRSAIMTSATQINNMKTPIATDSGSLATPYDYGAGFITASGPLQPGLVYETSTTDYLNFLCYIGLNTTTVMVISRTVPTSFSCPKDSSSDLISNINYPSISISDFNKKGGAVNVSRTVTNVGEVDEIEYSAAVDAPSGLNVKVIPDKLKFTKTSKTLSYQVTFSLTSTSLKEDLFGSITWSSDKYTVRSPFVLAK</sequence>
<evidence type="ECO:0000259" key="15">
    <source>
        <dbReference type="Pfam" id="PF17766"/>
    </source>
</evidence>
<evidence type="ECO:0000259" key="13">
    <source>
        <dbReference type="Pfam" id="PF00082"/>
    </source>
</evidence>
<dbReference type="CDD" id="cd04852">
    <property type="entry name" value="Peptidases_S8_3"/>
    <property type="match status" value="1"/>
</dbReference>
<evidence type="ECO:0000313" key="17">
    <source>
        <dbReference type="Proteomes" id="UP000188354"/>
    </source>
</evidence>
<evidence type="ECO:0008006" key="18">
    <source>
        <dbReference type="Google" id="ProtNLM"/>
    </source>
</evidence>
<keyword evidence="4" id="KW-0052">Apoplast</keyword>
<dbReference type="GO" id="GO:0009609">
    <property type="term" value="P:response to symbiotic bacterium"/>
    <property type="evidence" value="ECO:0007669"/>
    <property type="project" value="UniProtKB-ARBA"/>
</dbReference>
<dbReference type="AlphaFoldDB" id="A0A1J7HQ63"/>
<dbReference type="GO" id="GO:0004252">
    <property type="term" value="F:serine-type endopeptidase activity"/>
    <property type="evidence" value="ECO:0007669"/>
    <property type="project" value="UniProtKB-UniRule"/>
</dbReference>
<dbReference type="InterPro" id="IPR000209">
    <property type="entry name" value="Peptidase_S8/S53_dom"/>
</dbReference>